<dbReference type="AlphaFoldDB" id="X0VXC4"/>
<feature type="non-terminal residue" evidence="1">
    <location>
        <position position="1"/>
    </location>
</feature>
<sequence length="135" mass="14369">ITVSGADEAELLKHNGAATVDISGNTWAAITNCDGWYDLTLTAGNLDTEGLLTVIVQDDSVCLPVFSHFMVVNANVYDSLFAGSTLFQKAAKLLVNKAVQNKSTGAINYYDDDGETIILTHTPADGESEITRTPS</sequence>
<name>X0VXC4_9ZZZZ</name>
<evidence type="ECO:0000313" key="1">
    <source>
        <dbReference type="EMBL" id="GAG15772.1"/>
    </source>
</evidence>
<dbReference type="EMBL" id="BARS01037814">
    <property type="protein sequence ID" value="GAG15772.1"/>
    <property type="molecule type" value="Genomic_DNA"/>
</dbReference>
<gene>
    <name evidence="1" type="ORF">S01H1_57936</name>
</gene>
<proteinExistence type="predicted"/>
<reference evidence="1" key="1">
    <citation type="journal article" date="2014" name="Front. Microbiol.">
        <title>High frequency of phylogenetically diverse reductive dehalogenase-homologous genes in deep subseafloor sedimentary metagenomes.</title>
        <authorList>
            <person name="Kawai M."/>
            <person name="Futagami T."/>
            <person name="Toyoda A."/>
            <person name="Takaki Y."/>
            <person name="Nishi S."/>
            <person name="Hori S."/>
            <person name="Arai W."/>
            <person name="Tsubouchi T."/>
            <person name="Morono Y."/>
            <person name="Uchiyama I."/>
            <person name="Ito T."/>
            <person name="Fujiyama A."/>
            <person name="Inagaki F."/>
            <person name="Takami H."/>
        </authorList>
    </citation>
    <scope>NUCLEOTIDE SEQUENCE</scope>
    <source>
        <strain evidence="1">Expedition CK06-06</strain>
    </source>
</reference>
<protein>
    <submittedName>
        <fullName evidence="1">Uncharacterized protein</fullName>
    </submittedName>
</protein>
<comment type="caution">
    <text evidence="1">The sequence shown here is derived from an EMBL/GenBank/DDBJ whole genome shotgun (WGS) entry which is preliminary data.</text>
</comment>
<accession>X0VXC4</accession>
<organism evidence="1">
    <name type="scientific">marine sediment metagenome</name>
    <dbReference type="NCBI Taxonomy" id="412755"/>
    <lineage>
        <taxon>unclassified sequences</taxon>
        <taxon>metagenomes</taxon>
        <taxon>ecological metagenomes</taxon>
    </lineage>
</organism>